<evidence type="ECO:0000313" key="3">
    <source>
        <dbReference type="EnsemblPlants" id="ONIVA05G18010.1"/>
    </source>
</evidence>
<dbReference type="EnsemblPlants" id="ONIVA05G18010.1">
    <property type="protein sequence ID" value="ONIVA05G18010.1"/>
    <property type="gene ID" value="ONIVA05G18010"/>
</dbReference>
<evidence type="ECO:0000256" key="1">
    <source>
        <dbReference type="SAM" id="MobiDB-lite"/>
    </source>
</evidence>
<organism evidence="3">
    <name type="scientific">Oryza nivara</name>
    <name type="common">Indian wild rice</name>
    <name type="synonym">Oryza sativa f. spontanea</name>
    <dbReference type="NCBI Taxonomy" id="4536"/>
    <lineage>
        <taxon>Eukaryota</taxon>
        <taxon>Viridiplantae</taxon>
        <taxon>Streptophyta</taxon>
        <taxon>Embryophyta</taxon>
        <taxon>Tracheophyta</taxon>
        <taxon>Spermatophyta</taxon>
        <taxon>Magnoliopsida</taxon>
        <taxon>Liliopsida</taxon>
        <taxon>Poales</taxon>
        <taxon>Poaceae</taxon>
        <taxon>BOP clade</taxon>
        <taxon>Oryzoideae</taxon>
        <taxon>Oryzeae</taxon>
        <taxon>Oryzinae</taxon>
        <taxon>Oryza</taxon>
    </lineage>
</organism>
<dbReference type="Proteomes" id="UP000006591">
    <property type="component" value="Chromosome 5"/>
</dbReference>
<dbReference type="AlphaFoldDB" id="A0A0E0HER9"/>
<keyword evidence="2" id="KW-0812">Transmembrane</keyword>
<name>A0A0E0HER9_ORYNI</name>
<evidence type="ECO:0000256" key="2">
    <source>
        <dbReference type="SAM" id="Phobius"/>
    </source>
</evidence>
<reference evidence="3" key="2">
    <citation type="submission" date="2018-04" db="EMBL/GenBank/DDBJ databases">
        <title>OnivRS2 (Oryza nivara Reference Sequence Version 2).</title>
        <authorList>
            <person name="Zhang J."/>
            <person name="Kudrna D."/>
            <person name="Lee S."/>
            <person name="Talag J."/>
            <person name="Rajasekar S."/>
            <person name="Welchert J."/>
            <person name="Hsing Y.-I."/>
            <person name="Wing R.A."/>
        </authorList>
    </citation>
    <scope>NUCLEOTIDE SEQUENCE [LARGE SCALE GENOMIC DNA]</scope>
    <source>
        <strain evidence="3">SL10</strain>
    </source>
</reference>
<feature type="region of interest" description="Disordered" evidence="1">
    <location>
        <begin position="1"/>
        <end position="21"/>
    </location>
</feature>
<sequence>MASNRNRDPPPPSSPVRDPRQPSSAALSLAFARRATAQTLRAQLLPSMAWRVPNFIAAPLLRRRRVGTTEADEAVQTATEVRGACFPIPLGGLAAALLPVIWVYLLENIIEYGIKVIVLGHSNPRPAIKLIHDFLVQCHGNGGLPHTPKSNNGHNSRLLTSSAVHPLLKILHGLLHPYRLIHTKLMACELILSNVIRRRIGRALAFLGIWIFHSVSYASVSNQLRPDLKLSNTGCNLTARPERPEGQHFASKESLGRRVFPGEVKKEGLHAGELVTDVLDVTTDAPDQIILLGEKVAQLAQERVHGGSRSTNHQLHLRCINSKQTQGQSELPMYRTS</sequence>
<evidence type="ECO:0000313" key="4">
    <source>
        <dbReference type="Proteomes" id="UP000006591"/>
    </source>
</evidence>
<protein>
    <submittedName>
        <fullName evidence="3">Uncharacterized protein</fullName>
    </submittedName>
</protein>
<keyword evidence="2" id="KW-0472">Membrane</keyword>
<reference evidence="3" key="1">
    <citation type="submission" date="2015-04" db="UniProtKB">
        <authorList>
            <consortium name="EnsemblPlants"/>
        </authorList>
    </citation>
    <scope>IDENTIFICATION</scope>
    <source>
        <strain evidence="3">SL10</strain>
    </source>
</reference>
<keyword evidence="2" id="KW-1133">Transmembrane helix</keyword>
<accession>A0A0E0HER9</accession>
<keyword evidence="4" id="KW-1185">Reference proteome</keyword>
<dbReference type="STRING" id="4536.A0A0E0HER9"/>
<dbReference type="Gramene" id="ONIVA05G18010.1">
    <property type="protein sequence ID" value="ONIVA05G18010.1"/>
    <property type="gene ID" value="ONIVA05G18010"/>
</dbReference>
<proteinExistence type="predicted"/>
<dbReference type="HOGENOM" id="CLU_824837_0_0_1"/>
<feature type="transmembrane region" description="Helical" evidence="2">
    <location>
        <begin position="86"/>
        <end position="106"/>
    </location>
</feature>